<dbReference type="Gene3D" id="3.40.50.11810">
    <property type="match status" value="1"/>
</dbReference>
<dbReference type="NCBIfam" id="NF041780">
    <property type="entry name" value="hetero_SS_HdrB"/>
    <property type="match status" value="1"/>
</dbReference>
<organism evidence="3 4">
    <name type="scientific">Methanobrevibacter filiformis</name>
    <dbReference type="NCBI Taxonomy" id="55758"/>
    <lineage>
        <taxon>Archaea</taxon>
        <taxon>Methanobacteriati</taxon>
        <taxon>Methanobacteriota</taxon>
        <taxon>Methanomada group</taxon>
        <taxon>Methanobacteria</taxon>
        <taxon>Methanobacteriales</taxon>
        <taxon>Methanobacteriaceae</taxon>
        <taxon>Methanobrevibacter</taxon>
    </lineage>
</organism>
<dbReference type="PATRIC" id="fig|55758.3.peg.1359"/>
<evidence type="ECO:0000259" key="2">
    <source>
        <dbReference type="Pfam" id="PF02754"/>
    </source>
</evidence>
<dbReference type="InterPro" id="IPR051278">
    <property type="entry name" value="HdrB/HdrD_reductase"/>
</dbReference>
<dbReference type="InterPro" id="IPR004017">
    <property type="entry name" value="Cys_rich_dom"/>
</dbReference>
<dbReference type="PANTHER" id="PTHR42947:SF1">
    <property type="entry name" value="COB--COM HETERODISULFIDE REDUCTASE SUBUNIT B 1"/>
    <property type="match status" value="1"/>
</dbReference>
<accession>A0A166AMB8</accession>
<feature type="domain" description="Cysteine-rich" evidence="2">
    <location>
        <begin position="10"/>
        <end position="91"/>
    </location>
</feature>
<keyword evidence="1" id="KW-0560">Oxidoreductase</keyword>
<dbReference type="Gene3D" id="1.20.1050.140">
    <property type="match status" value="1"/>
</dbReference>
<reference evidence="3 4" key="1">
    <citation type="submission" date="2016-04" db="EMBL/GenBank/DDBJ databases">
        <title>Genome sequence of Methanobrevibacter filiformis DSM 11501.</title>
        <authorList>
            <person name="Poehlein A."/>
            <person name="Seedorf H."/>
            <person name="Daniel R."/>
        </authorList>
    </citation>
    <scope>NUCLEOTIDE SEQUENCE [LARGE SCALE GENOMIC DNA]</scope>
    <source>
        <strain evidence="3 4">DSM 11501</strain>
    </source>
</reference>
<gene>
    <name evidence="3" type="primary">lutA_1</name>
    <name evidence="3" type="ORF">MBFIL_11860</name>
</gene>
<dbReference type="PANTHER" id="PTHR42947">
    <property type="entry name" value="COB--COM HETERODISULFIDE REDUCTASE SUBUNIT B 1"/>
    <property type="match status" value="1"/>
</dbReference>
<dbReference type="InterPro" id="IPR053571">
    <property type="entry name" value="HdrB"/>
</dbReference>
<dbReference type="STRING" id="55758.MBFIL_11860"/>
<sequence>MKPIPDKNILLFKSCLISTEYPGVESSTKYVFDKLGIEYTIDHDQSCCTGLGHYSDVFDQESTTLIAARNFDIAIKNNHPNIVTMCATCYAINKKAAKLLNNNEKIREEINTVFKECYVDRKYEVDSIDPTENIFHVVEIIYNKKDKLKDLIKIELSDDLKIATHHACHYCKVFYNDTIGGVRDPNILDKLVESCNLKTVGWFNEKRTTCGAGFRQRFVNKDLSMKVSSEKLISLKDVDILIHMCPNCHMQFDRYQPYIAKKTDNTFKTMHINIMQLIAMMMGADIEKVVGLQTHTIPVNIKAIKNEDKWKKINKAKEKLERKKDKKL</sequence>
<proteinExistence type="predicted"/>
<dbReference type="EMBL" id="LWMT01000232">
    <property type="protein sequence ID" value="KZX12224.1"/>
    <property type="molecule type" value="Genomic_DNA"/>
</dbReference>
<dbReference type="AlphaFoldDB" id="A0A166AMB8"/>
<dbReference type="OrthoDB" id="37916at2157"/>
<evidence type="ECO:0000313" key="3">
    <source>
        <dbReference type="EMBL" id="KZX12224.1"/>
    </source>
</evidence>
<comment type="caution">
    <text evidence="3">The sequence shown here is derived from an EMBL/GenBank/DDBJ whole genome shotgun (WGS) entry which is preliminary data.</text>
</comment>
<name>A0A166AMB8_9EURY</name>
<feature type="domain" description="Cysteine-rich" evidence="2">
    <location>
        <begin position="163"/>
        <end position="253"/>
    </location>
</feature>
<evidence type="ECO:0000256" key="1">
    <source>
        <dbReference type="ARBA" id="ARBA00023002"/>
    </source>
</evidence>
<dbReference type="GO" id="GO:0016491">
    <property type="term" value="F:oxidoreductase activity"/>
    <property type="evidence" value="ECO:0007669"/>
    <property type="project" value="UniProtKB-KW"/>
</dbReference>
<evidence type="ECO:0000313" key="4">
    <source>
        <dbReference type="Proteomes" id="UP000077066"/>
    </source>
</evidence>
<dbReference type="RefSeq" id="WP_066972575.1">
    <property type="nucleotide sequence ID" value="NZ_LWMT01000232.1"/>
</dbReference>
<dbReference type="Pfam" id="PF02754">
    <property type="entry name" value="CCG"/>
    <property type="match status" value="2"/>
</dbReference>
<protein>
    <submittedName>
        <fullName evidence="3">Lactate utilization protein A</fullName>
    </submittedName>
</protein>
<dbReference type="Proteomes" id="UP000077066">
    <property type="component" value="Unassembled WGS sequence"/>
</dbReference>
<keyword evidence="4" id="KW-1185">Reference proteome</keyword>